<reference evidence="2 3" key="1">
    <citation type="submission" date="2019-12" db="EMBL/GenBank/DDBJ databases">
        <authorList>
            <person name="Alioto T."/>
            <person name="Alioto T."/>
            <person name="Gomez Garrido J."/>
        </authorList>
    </citation>
    <scope>NUCLEOTIDE SEQUENCE [LARGE SCALE GENOMIC DNA]</scope>
</reference>
<evidence type="ECO:0000313" key="2">
    <source>
        <dbReference type="EMBL" id="CAA2965712.1"/>
    </source>
</evidence>
<dbReference type="AlphaFoldDB" id="A0A8S0QE20"/>
<gene>
    <name evidence="2" type="ORF">OLEA9_A070480</name>
</gene>
<sequence>MALVDYASSSEDDEPRIEAGQEQEQVKVTEEKLFQSQDDHSTRFRKSSGLSLTKKTEKISNQPECSELQLPDASLLLDSPAFSSHLVTDSDHSSRVGAAMAENASRKRALNCSPASHVRSKVPKGTLPPPKNVPDTVGGHLLPPQLTGRKNVVTEDISKLFVRKHANT</sequence>
<comment type="caution">
    <text evidence="2">The sequence shown here is derived from an EMBL/GenBank/DDBJ whole genome shotgun (WGS) entry which is preliminary data.</text>
</comment>
<organism evidence="2 3">
    <name type="scientific">Olea europaea subsp. europaea</name>
    <dbReference type="NCBI Taxonomy" id="158383"/>
    <lineage>
        <taxon>Eukaryota</taxon>
        <taxon>Viridiplantae</taxon>
        <taxon>Streptophyta</taxon>
        <taxon>Embryophyta</taxon>
        <taxon>Tracheophyta</taxon>
        <taxon>Spermatophyta</taxon>
        <taxon>Magnoliopsida</taxon>
        <taxon>eudicotyledons</taxon>
        <taxon>Gunneridae</taxon>
        <taxon>Pentapetalae</taxon>
        <taxon>asterids</taxon>
        <taxon>lamiids</taxon>
        <taxon>Lamiales</taxon>
        <taxon>Oleaceae</taxon>
        <taxon>Oleeae</taxon>
        <taxon>Olea</taxon>
    </lineage>
</organism>
<dbReference type="InterPro" id="IPR040381">
    <property type="entry name" value="At4g14450-like"/>
</dbReference>
<dbReference type="OrthoDB" id="1935372at2759"/>
<feature type="compositionally biased region" description="Polar residues" evidence="1">
    <location>
        <begin position="48"/>
        <end position="64"/>
    </location>
</feature>
<accession>A0A8S0QE20</accession>
<dbReference type="Gramene" id="OE9A070480T1">
    <property type="protein sequence ID" value="OE9A070480C1"/>
    <property type="gene ID" value="OE9A070480"/>
</dbReference>
<name>A0A8S0QE20_OLEEU</name>
<keyword evidence="3" id="KW-1185">Reference proteome</keyword>
<dbReference type="PANTHER" id="PTHR33912">
    <property type="entry name" value="OS01G0939400 PROTEIN"/>
    <property type="match status" value="1"/>
</dbReference>
<dbReference type="PANTHER" id="PTHR33912:SF3">
    <property type="entry name" value="OS01G0939400 PROTEIN"/>
    <property type="match status" value="1"/>
</dbReference>
<evidence type="ECO:0000256" key="1">
    <source>
        <dbReference type="SAM" id="MobiDB-lite"/>
    </source>
</evidence>
<protein>
    <submittedName>
        <fullName evidence="2">Uncharacterized protein</fullName>
    </submittedName>
</protein>
<feature type="region of interest" description="Disordered" evidence="1">
    <location>
        <begin position="105"/>
        <end position="146"/>
    </location>
</feature>
<evidence type="ECO:0000313" key="3">
    <source>
        <dbReference type="Proteomes" id="UP000594638"/>
    </source>
</evidence>
<dbReference type="Proteomes" id="UP000594638">
    <property type="component" value="Unassembled WGS sequence"/>
</dbReference>
<proteinExistence type="predicted"/>
<dbReference type="EMBL" id="CACTIH010001848">
    <property type="protein sequence ID" value="CAA2965712.1"/>
    <property type="molecule type" value="Genomic_DNA"/>
</dbReference>
<feature type="compositionally biased region" description="Basic and acidic residues" evidence="1">
    <location>
        <begin position="16"/>
        <end position="42"/>
    </location>
</feature>
<feature type="region of interest" description="Disordered" evidence="1">
    <location>
        <begin position="1"/>
        <end position="64"/>
    </location>
</feature>